<dbReference type="RefSeq" id="WP_141983025.1">
    <property type="nucleotide sequence ID" value="NZ_VFPP01000001.1"/>
</dbReference>
<gene>
    <name evidence="2" type="ORF">FHX81_7364</name>
</gene>
<feature type="region of interest" description="Disordered" evidence="1">
    <location>
        <begin position="1"/>
        <end position="23"/>
    </location>
</feature>
<organism evidence="2 3">
    <name type="scientific">Saccharothrix saharensis</name>
    <dbReference type="NCBI Taxonomy" id="571190"/>
    <lineage>
        <taxon>Bacteria</taxon>
        <taxon>Bacillati</taxon>
        <taxon>Actinomycetota</taxon>
        <taxon>Actinomycetes</taxon>
        <taxon>Pseudonocardiales</taxon>
        <taxon>Pseudonocardiaceae</taxon>
        <taxon>Saccharothrix</taxon>
    </lineage>
</organism>
<feature type="compositionally biased region" description="Pro residues" evidence="1">
    <location>
        <begin position="179"/>
        <end position="197"/>
    </location>
</feature>
<evidence type="ECO:0000313" key="3">
    <source>
        <dbReference type="Proteomes" id="UP000316628"/>
    </source>
</evidence>
<evidence type="ECO:0000313" key="2">
    <source>
        <dbReference type="EMBL" id="TQM84901.1"/>
    </source>
</evidence>
<feature type="compositionally biased region" description="Gly residues" evidence="1">
    <location>
        <begin position="287"/>
        <end position="299"/>
    </location>
</feature>
<feature type="compositionally biased region" description="Pro residues" evidence="1">
    <location>
        <begin position="221"/>
        <end position="242"/>
    </location>
</feature>
<feature type="compositionally biased region" description="Low complexity" evidence="1">
    <location>
        <begin position="1"/>
        <end position="11"/>
    </location>
</feature>
<feature type="compositionally biased region" description="Basic and acidic residues" evidence="1">
    <location>
        <begin position="395"/>
        <end position="432"/>
    </location>
</feature>
<feature type="region of interest" description="Disordered" evidence="1">
    <location>
        <begin position="499"/>
        <end position="520"/>
    </location>
</feature>
<feature type="region of interest" description="Disordered" evidence="1">
    <location>
        <begin position="107"/>
        <end position="439"/>
    </location>
</feature>
<dbReference type="EMBL" id="VFPP01000001">
    <property type="protein sequence ID" value="TQM84901.1"/>
    <property type="molecule type" value="Genomic_DNA"/>
</dbReference>
<dbReference type="AlphaFoldDB" id="A0A543JPW7"/>
<sequence>MVTNLTPTTISTPPPGGGSGFTMDESAIDSLQQQAENLRTGYQEVSSTLSGQTLAGNAFGTVGTFAVEAFNASHGKSVELAGKAASTLGLVGEGLKATARTHLEADRANGEQFTSFDSAEITDGPQGAPSGGPTGTPAPQGPPVTPTEQLPGASGGGNPSGPAGPPPETSGTTTGQSSTPPPPTTRPAPVPDFPEVPDPQAATPTGSTSGGGSGTPGGSPTTPPATTPPTGTTPPPMPPIPEAPKDLFKQPGIPDPGTSGTTPPPTPSVAEVPEEMFDQPGTPDLGTSGGAGGSSGGGSATSPSAGTTPPPAPPIPEVPKDLFKQPGIPDLGTGGSSGGSSATSPSAGTTPPPTPPIPEVPKDLFKQPGMPEPGTGLPSTGGEADTPPRSNAPGLDHDDRKPGESDDRNPTGEARPGHDVPREVRHERDEHGFPITSVDGKPCLDLRDLPAEEGERWRENIRDILATKGEGSFFWAGDTIDTEGRRHNLMDLAEFMTNLDGRPGTTDRSPELSDTVTAGPARSANGDVYVLLGPNRADDGPVDLADFPTLQGNPRIERVFAIDAVTGRETQVHPKVV</sequence>
<evidence type="ECO:0000256" key="1">
    <source>
        <dbReference type="SAM" id="MobiDB-lite"/>
    </source>
</evidence>
<reference evidence="2 3" key="1">
    <citation type="submission" date="2019-06" db="EMBL/GenBank/DDBJ databases">
        <title>Sequencing the genomes of 1000 actinobacteria strains.</title>
        <authorList>
            <person name="Klenk H.-P."/>
        </authorList>
    </citation>
    <scope>NUCLEOTIDE SEQUENCE [LARGE SCALE GENOMIC DNA]</scope>
    <source>
        <strain evidence="2 3">DSM 45456</strain>
    </source>
</reference>
<accession>A0A543JPW7</accession>
<feature type="compositionally biased region" description="Low complexity" evidence="1">
    <location>
        <begin position="251"/>
        <end position="261"/>
    </location>
</feature>
<proteinExistence type="predicted"/>
<comment type="caution">
    <text evidence="2">The sequence shown here is derived from an EMBL/GenBank/DDBJ whole genome shotgun (WGS) entry which is preliminary data.</text>
</comment>
<feature type="compositionally biased region" description="Low complexity" evidence="1">
    <location>
        <begin position="339"/>
        <end position="349"/>
    </location>
</feature>
<feature type="compositionally biased region" description="Low complexity" evidence="1">
    <location>
        <begin position="169"/>
        <end position="178"/>
    </location>
</feature>
<feature type="compositionally biased region" description="Gly residues" evidence="1">
    <location>
        <begin position="208"/>
        <end position="217"/>
    </location>
</feature>
<name>A0A543JPW7_9PSEU</name>
<keyword evidence="3" id="KW-1185">Reference proteome</keyword>
<dbReference type="OrthoDB" id="3698059at2"/>
<protein>
    <submittedName>
        <fullName evidence="2">Uncharacterized protein</fullName>
    </submittedName>
</protein>
<feature type="compositionally biased region" description="Pro residues" evidence="1">
    <location>
        <begin position="350"/>
        <end position="359"/>
    </location>
</feature>
<dbReference type="Proteomes" id="UP000316628">
    <property type="component" value="Unassembled WGS sequence"/>
</dbReference>
<feature type="compositionally biased region" description="Pro residues" evidence="1">
    <location>
        <begin position="308"/>
        <end position="317"/>
    </location>
</feature>